<feature type="signal peptide" evidence="1">
    <location>
        <begin position="1"/>
        <end position="22"/>
    </location>
</feature>
<dbReference type="Pfam" id="PF03640">
    <property type="entry name" value="Lipoprotein_15"/>
    <property type="match status" value="2"/>
</dbReference>
<evidence type="ECO:0000256" key="1">
    <source>
        <dbReference type="SAM" id="SignalP"/>
    </source>
</evidence>
<evidence type="ECO:0000313" key="3">
    <source>
        <dbReference type="Proteomes" id="UP000000450"/>
    </source>
</evidence>
<dbReference type="RefSeq" id="WP_015912890.1">
    <property type="nucleotide sequence ID" value="NC_011992.1"/>
</dbReference>
<evidence type="ECO:0008006" key="4">
    <source>
        <dbReference type="Google" id="ProtNLM"/>
    </source>
</evidence>
<accession>A0A9J9QAT7</accession>
<dbReference type="PANTHER" id="PTHR39335:SF1">
    <property type="entry name" value="BLL4220 PROTEIN"/>
    <property type="match status" value="1"/>
</dbReference>
<keyword evidence="1" id="KW-0732">Signal</keyword>
<organism evidence="2 3">
    <name type="scientific">Acidovorax ebreus (strain TPSY)</name>
    <name type="common">Diaphorobacter sp. (strain TPSY)</name>
    <dbReference type="NCBI Taxonomy" id="535289"/>
    <lineage>
        <taxon>Bacteria</taxon>
        <taxon>Pseudomonadati</taxon>
        <taxon>Pseudomonadota</taxon>
        <taxon>Betaproteobacteria</taxon>
        <taxon>Burkholderiales</taxon>
        <taxon>Comamonadaceae</taxon>
        <taxon>Diaphorobacter</taxon>
    </lineage>
</organism>
<dbReference type="KEGG" id="dia:Dtpsy_1255"/>
<protein>
    <recommendedName>
        <fullName evidence="4">Lipoprotein with Yx(FWY)xxD motif</fullName>
    </recommendedName>
</protein>
<dbReference type="PROSITE" id="PS51257">
    <property type="entry name" value="PROKAR_LIPOPROTEIN"/>
    <property type="match status" value="1"/>
</dbReference>
<evidence type="ECO:0000313" key="2">
    <source>
        <dbReference type="EMBL" id="ACM32722.1"/>
    </source>
</evidence>
<dbReference type="PANTHER" id="PTHR39335">
    <property type="entry name" value="BLL4220 PROTEIN"/>
    <property type="match status" value="1"/>
</dbReference>
<dbReference type="PIRSF" id="PIRSF029720">
    <property type="entry name" value="UCP029720"/>
    <property type="match status" value="1"/>
</dbReference>
<dbReference type="Proteomes" id="UP000000450">
    <property type="component" value="Chromosome"/>
</dbReference>
<name>A0A9J9QAT7_ACIET</name>
<keyword evidence="3" id="KW-1185">Reference proteome</keyword>
<dbReference type="EMBL" id="CP001392">
    <property type="protein sequence ID" value="ACM32722.1"/>
    <property type="molecule type" value="Genomic_DNA"/>
</dbReference>
<proteinExistence type="predicted"/>
<feature type="chain" id="PRO_5039938012" description="Lipoprotein with Yx(FWY)xxD motif" evidence="1">
    <location>
        <begin position="23"/>
        <end position="121"/>
    </location>
</feature>
<reference evidence="2 3" key="1">
    <citation type="journal article" date="2010" name="J. Bacteriol.">
        <title>Completed genome sequence of the anaerobic iron-oxidizing bacterium Acidovorax ebreus strain TPSY.</title>
        <authorList>
            <person name="Byrne-Bailey K.G."/>
            <person name="Weber K.A."/>
            <person name="Chair A.H."/>
            <person name="Bose S."/>
            <person name="Knox T."/>
            <person name="Spanbauer T.L."/>
            <person name="Chertkov O."/>
            <person name="Coates J.D."/>
        </authorList>
    </citation>
    <scope>NUCLEOTIDE SEQUENCE [LARGE SCALE GENOMIC DNA]</scope>
    <source>
        <strain evidence="2 3">TPSY</strain>
    </source>
</reference>
<dbReference type="AlphaFoldDB" id="A0A9J9QAT7"/>
<gene>
    <name evidence="2" type="ordered locus">Dtpsy_1255</name>
</gene>
<sequence length="121" mass="12557">MTKLSSLLAALALAGCYSLAPAQVSTQDGVLVGPNGMTLYTFDKDVAGDGQSACNGACATNWPPLTATSAPAGEGYSLIQRADGSKQVAYKGKPLYYWIKDGKPGDKTGDGVNNLWRTAKP</sequence>
<dbReference type="InterPro" id="IPR005297">
    <property type="entry name" value="Lipoprotein_repeat"/>
</dbReference>
<dbReference type="InterPro" id="IPR014558">
    <property type="entry name" value="UCP029720"/>
</dbReference>
<dbReference type="GO" id="GO:0043448">
    <property type="term" value="P:alkane catabolic process"/>
    <property type="evidence" value="ECO:0007669"/>
    <property type="project" value="TreeGrafter"/>
</dbReference>